<accession>A0A8H4AGR3</accession>
<reference evidence="2 3" key="1">
    <citation type="journal article" date="2019" name="Environ. Microbiol.">
        <title>At the nexus of three kingdoms: the genome of the mycorrhizal fungus Gigaspora margarita provides insights into plant, endobacterial and fungal interactions.</title>
        <authorList>
            <person name="Venice F."/>
            <person name="Ghignone S."/>
            <person name="Salvioli di Fossalunga A."/>
            <person name="Amselem J."/>
            <person name="Novero M."/>
            <person name="Xianan X."/>
            <person name="Sedzielewska Toro K."/>
            <person name="Morin E."/>
            <person name="Lipzen A."/>
            <person name="Grigoriev I.V."/>
            <person name="Henrissat B."/>
            <person name="Martin F.M."/>
            <person name="Bonfante P."/>
        </authorList>
    </citation>
    <scope>NUCLEOTIDE SEQUENCE [LARGE SCALE GENOMIC DNA]</scope>
    <source>
        <strain evidence="2 3">BEG34</strain>
    </source>
</reference>
<feature type="transmembrane region" description="Helical" evidence="1">
    <location>
        <begin position="359"/>
        <end position="383"/>
    </location>
</feature>
<gene>
    <name evidence="2" type="ORF">F8M41_021426</name>
</gene>
<proteinExistence type="predicted"/>
<keyword evidence="1" id="KW-0812">Transmembrane</keyword>
<protein>
    <recommendedName>
        <fullName evidence="4">TNFR-Cys domain-containing protein</fullName>
    </recommendedName>
</protein>
<sequence>MHMLHRIEICYIISLVIALSLFFGLFFGLGYPEIQRAEYYPTTCTIKNETIKSRYCCYRDCDSTTCRNASSSSSNCSSLESRWNAFSPTQCAAVLLANNSQNIGDYCPNDGPQATCENGYYCCDECCSTCTSCTSGGSCTTHTCNCSCCDSTNHQSCQIKCPECYTVELIVQYPLWGDGIITSNIYIDYDHDVTGAQNFLSVNSVESKVRCYYNPENPLQVLLSVDYSVKTWVLVGISAFILFVMFAIGTNYIFHKVSFLQSISHRIFSLQSGMWIGTIFPLLFFLLFLVPITNKYVLLVLSLCFITIGWTPLLISSTIEFKRKSFLMACFITFLFFILPIAIVGLIAINISIKIMKLLLIVLVIIIPIGYIFWVTEILNLFYKISNKEKKSPINMANCNENSIMDDDAPPTYEEAIAKQ</sequence>
<dbReference type="AlphaFoldDB" id="A0A8H4AGR3"/>
<feature type="transmembrane region" description="Helical" evidence="1">
    <location>
        <begin position="327"/>
        <end position="353"/>
    </location>
</feature>
<dbReference type="Proteomes" id="UP000439903">
    <property type="component" value="Unassembled WGS sequence"/>
</dbReference>
<keyword evidence="1" id="KW-0472">Membrane</keyword>
<feature type="transmembrane region" description="Helical" evidence="1">
    <location>
        <begin position="267"/>
        <end position="290"/>
    </location>
</feature>
<keyword evidence="1" id="KW-1133">Transmembrane helix</keyword>
<feature type="transmembrane region" description="Helical" evidence="1">
    <location>
        <begin position="232"/>
        <end position="255"/>
    </location>
</feature>
<dbReference type="EMBL" id="WTPW01000629">
    <property type="protein sequence ID" value="KAF0493099.1"/>
    <property type="molecule type" value="Genomic_DNA"/>
</dbReference>
<evidence type="ECO:0000313" key="3">
    <source>
        <dbReference type="Proteomes" id="UP000439903"/>
    </source>
</evidence>
<name>A0A8H4AGR3_GIGMA</name>
<feature type="transmembrane region" description="Helical" evidence="1">
    <location>
        <begin position="296"/>
        <end position="315"/>
    </location>
</feature>
<feature type="transmembrane region" description="Helical" evidence="1">
    <location>
        <begin position="9"/>
        <end position="31"/>
    </location>
</feature>
<comment type="caution">
    <text evidence="2">The sequence shown here is derived from an EMBL/GenBank/DDBJ whole genome shotgun (WGS) entry which is preliminary data.</text>
</comment>
<organism evidence="2 3">
    <name type="scientific">Gigaspora margarita</name>
    <dbReference type="NCBI Taxonomy" id="4874"/>
    <lineage>
        <taxon>Eukaryota</taxon>
        <taxon>Fungi</taxon>
        <taxon>Fungi incertae sedis</taxon>
        <taxon>Mucoromycota</taxon>
        <taxon>Glomeromycotina</taxon>
        <taxon>Glomeromycetes</taxon>
        <taxon>Diversisporales</taxon>
        <taxon>Gigasporaceae</taxon>
        <taxon>Gigaspora</taxon>
    </lineage>
</organism>
<evidence type="ECO:0008006" key="4">
    <source>
        <dbReference type="Google" id="ProtNLM"/>
    </source>
</evidence>
<keyword evidence="3" id="KW-1185">Reference proteome</keyword>
<evidence type="ECO:0000313" key="2">
    <source>
        <dbReference type="EMBL" id="KAF0493099.1"/>
    </source>
</evidence>
<dbReference type="OrthoDB" id="3032252at2759"/>
<evidence type="ECO:0000256" key="1">
    <source>
        <dbReference type="SAM" id="Phobius"/>
    </source>
</evidence>